<proteinExistence type="inferred from homology"/>
<dbReference type="Pfam" id="PF04717">
    <property type="entry name" value="Phage_base_V"/>
    <property type="match status" value="1"/>
</dbReference>
<dbReference type="NCBIfam" id="TIGR03361">
    <property type="entry name" value="VI_Rhs_Vgr"/>
    <property type="match status" value="1"/>
</dbReference>
<evidence type="ECO:0000259" key="3">
    <source>
        <dbReference type="Pfam" id="PF10106"/>
    </source>
</evidence>
<comment type="similarity">
    <text evidence="1">Belongs to the VgrG protein family.</text>
</comment>
<comment type="caution">
    <text evidence="5">The sequence shown here is derived from an EMBL/GenBank/DDBJ whole genome shotgun (WGS) entry which is preliminary data.</text>
</comment>
<evidence type="ECO:0000256" key="1">
    <source>
        <dbReference type="ARBA" id="ARBA00005558"/>
    </source>
</evidence>
<dbReference type="Gene3D" id="4.10.220.110">
    <property type="match status" value="1"/>
</dbReference>
<dbReference type="EMBL" id="JRYB01000001">
    <property type="protein sequence ID" value="OIJ43033.1"/>
    <property type="molecule type" value="Genomic_DNA"/>
</dbReference>
<dbReference type="Gene3D" id="2.40.50.230">
    <property type="entry name" value="Gp5 N-terminal domain"/>
    <property type="match status" value="1"/>
</dbReference>
<dbReference type="AlphaFoldDB" id="A0A1S2NDW0"/>
<dbReference type="Proteomes" id="UP000180246">
    <property type="component" value="Unassembled WGS sequence"/>
</dbReference>
<feature type="domain" description="Gp5/Type VI secretion system Vgr protein OB-fold" evidence="2">
    <location>
        <begin position="490"/>
        <end position="545"/>
    </location>
</feature>
<evidence type="ECO:0000259" key="2">
    <source>
        <dbReference type="Pfam" id="PF04717"/>
    </source>
</evidence>
<dbReference type="Pfam" id="PF10106">
    <property type="entry name" value="DUF2345"/>
    <property type="match status" value="1"/>
</dbReference>
<name>A0A1S2NDW0_9BURK</name>
<protein>
    <submittedName>
        <fullName evidence="5">Rhs element Vgr family protein</fullName>
    </submittedName>
</protein>
<dbReference type="InterPro" id="IPR006531">
    <property type="entry name" value="Gp5/Vgr_OB"/>
</dbReference>
<dbReference type="SUPFAM" id="SSF69255">
    <property type="entry name" value="gp5 N-terminal domain-like"/>
    <property type="match status" value="1"/>
</dbReference>
<dbReference type="Gene3D" id="3.55.50.10">
    <property type="entry name" value="Baseplate protein-like domains"/>
    <property type="match status" value="1"/>
</dbReference>
<dbReference type="RefSeq" id="WP_083415498.1">
    <property type="nucleotide sequence ID" value="NZ_JRYB01000001.1"/>
</dbReference>
<dbReference type="Gene3D" id="2.30.110.50">
    <property type="match status" value="1"/>
</dbReference>
<gene>
    <name evidence="5" type="ORF">LO55_4366</name>
</gene>
<feature type="domain" description="DUF2345" evidence="3">
    <location>
        <begin position="714"/>
        <end position="854"/>
    </location>
</feature>
<dbReference type="InterPro" id="IPR006533">
    <property type="entry name" value="T6SS_Vgr_RhsGE"/>
</dbReference>
<feature type="domain" description="Putative type VI secretion system Rhs element associated Vgr" evidence="4">
    <location>
        <begin position="572"/>
        <end position="679"/>
    </location>
</feature>
<sequence>MDSASEFLRMLQHEKSLTTAHRPIRLRLGHADHLADEVLLPQRVSGSESVCGSLEYVVTCVASTPRLPLKELIALPAEIQFVTDRGQLRGACGIVAEARAGDYDGGLGVYQLVIRDALAIMEKRVNSRVFRYQNELEIVQVLFDEWRQSNGVLASAFEYELDPLFDMRQFPPREQTMQYNESDAAFVRRLLRRRGVAWTFRPGHARTRNLEVERDTSPVHTLVLFADSNSLPRNGAGTVRYHRGGASEERDTIVSWSAARRLQAGSTTRHSWDYRNPLGTQFMTATARSMADQGRSGNQLAASLDDYQVEMPHAGNDVEDHWRLGQVRMNRHEFETKCFHGEGSVRDLRAGEWFTLSGHPEIDTHPAAERDFTITALHVEAENNLPADVAARVRRLMGAWMDDAAFPDTPPSLDAVRVRVSFDAVRRGIPLVPSFDPRVDLPHPQLQSAIVTGPPGEEVHCDALGRVKIRFPGMRTSDHRHAHGAGASDTPADSAWVRVASNWAGAGPGSQQQAGTLGLPRVGTEVLVAFMGGDPDRPVILSQLYNQRAQPPALSRAGELPGNRYLSGMRSREIGGARGGQLLFDDTPGQIAVQLASEHAASELNLGWLSEPRANGQAGARGEGAELRSDKAVALRGGEGILLSAGGKQTDAGAQLERASLVGIAEAMHGVLDTLGRLAGDHGESEEAKPRLDALAERLRHWHDGSNVAPGSGTGGEPLVAVHAPAGVVLASDDSIALGAQTKVDIVSTGDAEMATGRSLFLRASRALSMFAYELGMKLIAARGDIVVETHRGDIEIKSSNRIRLIAATGIELEAPSVKVVSQGTQTDWDGGTITHQSSGKHVVRAASVEHLSPGGGTPAGLRLPATELETDERVVLIDRQTNLPARGKRYVARHEDGTRIQGVTDDEGRTSILSSYAMGDIEIRVLPDDEPDDPGAGRA</sequence>
<dbReference type="Pfam" id="PF05954">
    <property type="entry name" value="Phage_GPD"/>
    <property type="match status" value="1"/>
</dbReference>
<evidence type="ECO:0000313" key="5">
    <source>
        <dbReference type="EMBL" id="OIJ43033.1"/>
    </source>
</evidence>
<dbReference type="InterPro" id="IPR018769">
    <property type="entry name" value="VgrG2_DUF2345"/>
</dbReference>
<evidence type="ECO:0000313" key="6">
    <source>
        <dbReference type="Proteomes" id="UP000180246"/>
    </source>
</evidence>
<evidence type="ECO:0000259" key="4">
    <source>
        <dbReference type="Pfam" id="PF13296"/>
    </source>
</evidence>
<accession>A0A1S2NDW0</accession>
<reference evidence="5 6" key="1">
    <citation type="submission" date="2014-10" db="EMBL/GenBank/DDBJ databases">
        <authorList>
            <person name="Seo M.-J."/>
            <person name="Seok Y.J."/>
            <person name="Cha I.-T."/>
        </authorList>
    </citation>
    <scope>NUCLEOTIDE SEQUENCE [LARGE SCALE GENOMIC DNA]</scope>
    <source>
        <strain evidence="5 6">NEU</strain>
    </source>
</reference>
<organism evidence="5 6">
    <name type="scientific">Massilia timonae</name>
    <dbReference type="NCBI Taxonomy" id="47229"/>
    <lineage>
        <taxon>Bacteria</taxon>
        <taxon>Pseudomonadati</taxon>
        <taxon>Pseudomonadota</taxon>
        <taxon>Betaproteobacteria</taxon>
        <taxon>Burkholderiales</taxon>
        <taxon>Oxalobacteraceae</taxon>
        <taxon>Telluria group</taxon>
        <taxon>Massilia</taxon>
    </lineage>
</organism>
<dbReference type="SUPFAM" id="SSF69279">
    <property type="entry name" value="Phage tail proteins"/>
    <property type="match status" value="2"/>
</dbReference>
<dbReference type="InterPro" id="IPR017847">
    <property type="entry name" value="T6SS_RhsGE_Vgr_subset"/>
</dbReference>
<dbReference type="NCBIfam" id="TIGR01646">
    <property type="entry name" value="vgr_GE"/>
    <property type="match status" value="1"/>
</dbReference>
<dbReference type="Pfam" id="PF13296">
    <property type="entry name" value="T6SS_Vgr"/>
    <property type="match status" value="1"/>
</dbReference>
<dbReference type="InterPro" id="IPR028244">
    <property type="entry name" value="T6SS_Rhs_Vgr_dom"/>
</dbReference>
<dbReference type="InterPro" id="IPR037026">
    <property type="entry name" value="Vgr_OB-fold_dom_sf"/>
</dbReference>